<protein>
    <submittedName>
        <fullName evidence="2">Uncharacterized protein</fullName>
    </submittedName>
</protein>
<gene>
    <name evidence="2" type="ORF">AG4045_000103</name>
</gene>
<sequence>MLSSADIRKLAIILPGSCCFGLLVLPLFVECSGFLDGGMNGSGVSDEAKQKIVSNIVGALSDFVEIESQDKVELSVSTDAALGTIISVTVPVRRVKPNIKKMMKLVQSQILNTKTLVKLLILLMSSLIFMFQMKMNSDSKS</sequence>
<feature type="transmembrane region" description="Helical" evidence="1">
    <location>
        <begin position="116"/>
        <end position="133"/>
    </location>
</feature>
<name>A0A6L5BB08_APIGR</name>
<feature type="transmembrane region" description="Helical" evidence="1">
    <location>
        <begin position="12"/>
        <end position="29"/>
    </location>
</feature>
<dbReference type="Proteomes" id="UP000593563">
    <property type="component" value="Unassembled WGS sequence"/>
</dbReference>
<dbReference type="EMBL" id="WRXP01002406">
    <property type="protein sequence ID" value="KAF1001802.1"/>
    <property type="molecule type" value="Genomic_DNA"/>
</dbReference>
<comment type="caution">
    <text evidence="2">The sequence shown here is derived from an EMBL/GenBank/DDBJ whole genome shotgun (WGS) entry which is preliminary data.</text>
</comment>
<keyword evidence="1" id="KW-0812">Transmembrane</keyword>
<reference evidence="2" key="1">
    <citation type="submission" date="2020-01" db="EMBL/GenBank/DDBJ databases">
        <title>The Celery Genome Sequence Reveals Sequential Paleo-tetraploidization, Resistance Gene Elimination, Karyotype Evolution, and Functional Innovation in Apiales.</title>
        <authorList>
            <person name="Song X."/>
        </authorList>
    </citation>
    <scope>NUCLEOTIDE SEQUENCE</scope>
    <source>
        <tissue evidence="2">Leaf</tissue>
    </source>
</reference>
<dbReference type="AlphaFoldDB" id="A0A6L5BB08"/>
<evidence type="ECO:0000313" key="2">
    <source>
        <dbReference type="EMBL" id="KAF1001802.1"/>
    </source>
</evidence>
<accession>A0A6L5BB08</accession>
<evidence type="ECO:0000313" key="3">
    <source>
        <dbReference type="Proteomes" id="UP000593563"/>
    </source>
</evidence>
<evidence type="ECO:0000256" key="1">
    <source>
        <dbReference type="SAM" id="Phobius"/>
    </source>
</evidence>
<keyword evidence="1" id="KW-1133">Transmembrane helix</keyword>
<proteinExistence type="predicted"/>
<keyword evidence="3" id="KW-1185">Reference proteome</keyword>
<organism evidence="2 3">
    <name type="scientific">Apium graveolens</name>
    <name type="common">Celery</name>
    <dbReference type="NCBI Taxonomy" id="4045"/>
    <lineage>
        <taxon>Eukaryota</taxon>
        <taxon>Viridiplantae</taxon>
        <taxon>Streptophyta</taxon>
        <taxon>Embryophyta</taxon>
        <taxon>Tracheophyta</taxon>
        <taxon>Spermatophyta</taxon>
        <taxon>Magnoliopsida</taxon>
        <taxon>eudicotyledons</taxon>
        <taxon>Gunneridae</taxon>
        <taxon>Pentapetalae</taxon>
        <taxon>asterids</taxon>
        <taxon>campanulids</taxon>
        <taxon>Apiales</taxon>
        <taxon>Apiaceae</taxon>
        <taxon>Apioideae</taxon>
        <taxon>apioid superclade</taxon>
        <taxon>Apieae</taxon>
        <taxon>Apium</taxon>
    </lineage>
</organism>
<keyword evidence="1" id="KW-0472">Membrane</keyword>